<reference evidence="7" key="1">
    <citation type="submission" date="2016-06" db="EMBL/GenBank/DDBJ databases">
        <title>First high quality genome sequence of Plasmodium coatneyi using continuous long reads from single molecule, real-time sequencing.</title>
        <authorList>
            <person name="Chien J.-T."/>
            <person name="Pakala S.B."/>
            <person name="Geraldo J.A."/>
            <person name="Lapp S.A."/>
            <person name="Barnwell J.W."/>
            <person name="Kissinger J.C."/>
            <person name="Galinski M.R."/>
            <person name="Humphrey J.C."/>
        </authorList>
    </citation>
    <scope>NUCLEOTIDE SEQUENCE [LARGE SCALE GENOMIC DNA]</scope>
    <source>
        <strain evidence="7">Hackeri</strain>
    </source>
</reference>
<dbReference type="EMBL" id="CP016252">
    <property type="protein sequence ID" value="ANQ11070.1"/>
    <property type="molecule type" value="Genomic_DNA"/>
</dbReference>
<feature type="transmembrane region" description="Helical" evidence="5">
    <location>
        <begin position="65"/>
        <end position="86"/>
    </location>
</feature>
<dbReference type="RefSeq" id="XP_019917765.1">
    <property type="nucleotide sequence ID" value="XM_020062068.1"/>
</dbReference>
<gene>
    <name evidence="6" type="ORF">PCOAH_00052880</name>
</gene>
<evidence type="ECO:0000256" key="3">
    <source>
        <dbReference type="ARBA" id="ARBA00022989"/>
    </source>
</evidence>
<dbReference type="KEGG" id="pcot:PCOAH_00052880"/>
<evidence type="ECO:0000256" key="5">
    <source>
        <dbReference type="SAM" id="Phobius"/>
    </source>
</evidence>
<evidence type="ECO:0000313" key="7">
    <source>
        <dbReference type="Proteomes" id="UP000092716"/>
    </source>
</evidence>
<keyword evidence="7" id="KW-1185">Reference proteome</keyword>
<dbReference type="GeneID" id="30912022"/>
<dbReference type="Proteomes" id="UP000092716">
    <property type="component" value="Chromosome 14"/>
</dbReference>
<dbReference type="PANTHER" id="PTHR28128">
    <property type="entry name" value="GOLGI APPARATUS MEMBRANE PROTEIN TVP15"/>
    <property type="match status" value="1"/>
</dbReference>
<keyword evidence="3 5" id="KW-1133">Transmembrane helix</keyword>
<keyword evidence="2 5" id="KW-0812">Transmembrane</keyword>
<feature type="transmembrane region" description="Helical" evidence="5">
    <location>
        <begin position="92"/>
        <end position="112"/>
    </location>
</feature>
<dbReference type="AlphaFoldDB" id="A0A1B1E803"/>
<sequence>MALIFKNIPNISLRFLSMVAGALMITGGILNVFNLFQIVINLYIICSGALLILCDVKTFNFYRHIEFLFTVVGRSLYILIIGSILINKGFFSLLIGISLIVISFFYVTLGYFNGIPIPLLDKNNHIGSFPDQKNNIQSTCSMETRDGFN</sequence>
<name>A0A1B1E803_9APIC</name>
<dbReference type="InterPro" id="IPR013714">
    <property type="entry name" value="Golgi_TVP15"/>
</dbReference>
<keyword evidence="4 5" id="KW-0472">Membrane</keyword>
<dbReference type="GO" id="GO:0016020">
    <property type="term" value="C:membrane"/>
    <property type="evidence" value="ECO:0007669"/>
    <property type="project" value="UniProtKB-SubCell"/>
</dbReference>
<accession>A0A1B1E803</accession>
<dbReference type="OrthoDB" id="423534at2759"/>
<comment type="subcellular location">
    <subcellularLocation>
        <location evidence="1">Membrane</location>
        <topology evidence="1">Multi-pass membrane protein</topology>
    </subcellularLocation>
</comment>
<organism evidence="6 7">
    <name type="scientific">Plasmodium coatneyi</name>
    <dbReference type="NCBI Taxonomy" id="208452"/>
    <lineage>
        <taxon>Eukaryota</taxon>
        <taxon>Sar</taxon>
        <taxon>Alveolata</taxon>
        <taxon>Apicomplexa</taxon>
        <taxon>Aconoidasida</taxon>
        <taxon>Haemosporida</taxon>
        <taxon>Plasmodiidae</taxon>
        <taxon>Plasmodium</taxon>
    </lineage>
</organism>
<protein>
    <submittedName>
        <fullName evidence="6">COPI associated protein</fullName>
    </submittedName>
</protein>
<dbReference type="Pfam" id="PF08507">
    <property type="entry name" value="COPI_assoc"/>
    <property type="match status" value="1"/>
</dbReference>
<dbReference type="PANTHER" id="PTHR28128:SF3">
    <property type="entry name" value="CHROMOSOME UNDETERMINED SCAFFOLD_46, WHOLE GENOME SHOTGUN SEQUENCE"/>
    <property type="match status" value="1"/>
</dbReference>
<dbReference type="VEuPathDB" id="PlasmoDB:PCOAH_00052880"/>
<evidence type="ECO:0000256" key="1">
    <source>
        <dbReference type="ARBA" id="ARBA00004141"/>
    </source>
</evidence>
<evidence type="ECO:0000256" key="4">
    <source>
        <dbReference type="ARBA" id="ARBA00023136"/>
    </source>
</evidence>
<proteinExistence type="predicted"/>
<feature type="transmembrane region" description="Helical" evidence="5">
    <location>
        <begin position="35"/>
        <end position="53"/>
    </location>
</feature>
<evidence type="ECO:0000256" key="2">
    <source>
        <dbReference type="ARBA" id="ARBA00022692"/>
    </source>
</evidence>
<feature type="transmembrane region" description="Helical" evidence="5">
    <location>
        <begin position="12"/>
        <end position="29"/>
    </location>
</feature>
<evidence type="ECO:0000313" key="6">
    <source>
        <dbReference type="EMBL" id="ANQ11070.1"/>
    </source>
</evidence>